<dbReference type="AlphaFoldDB" id="A0A4C1ULZ6"/>
<dbReference type="OrthoDB" id="8194222at2759"/>
<proteinExistence type="predicted"/>
<accession>A0A4C1ULZ6</accession>
<dbReference type="Proteomes" id="UP000299102">
    <property type="component" value="Unassembled WGS sequence"/>
</dbReference>
<protein>
    <submittedName>
        <fullName evidence="1">Uncharacterized protein</fullName>
    </submittedName>
</protein>
<sequence>MFSDLDFIGSALTEVPIEDRSSQPTIQAPSATAFEHTPGPSTSTLAIWSAAIQLHEAVANSNVELATSVPVVSSATLQEAVPSPSVDVGNINDVLEVLSLLPDASKKRLTARRRRTQRSEILTSSPYRNQLMEKAKDPKPVAKVNAGAKVKKNMKVQVKAKKVASEPENKEKECIICGETFD</sequence>
<keyword evidence="2" id="KW-1185">Reference proteome</keyword>
<dbReference type="EMBL" id="BGZK01000194">
    <property type="protein sequence ID" value="GBP27493.1"/>
    <property type="molecule type" value="Genomic_DNA"/>
</dbReference>
<evidence type="ECO:0000313" key="1">
    <source>
        <dbReference type="EMBL" id="GBP27493.1"/>
    </source>
</evidence>
<evidence type="ECO:0000313" key="2">
    <source>
        <dbReference type="Proteomes" id="UP000299102"/>
    </source>
</evidence>
<reference evidence="1 2" key="1">
    <citation type="journal article" date="2019" name="Commun. Biol.">
        <title>The bagworm genome reveals a unique fibroin gene that provides high tensile strength.</title>
        <authorList>
            <person name="Kono N."/>
            <person name="Nakamura H."/>
            <person name="Ohtoshi R."/>
            <person name="Tomita M."/>
            <person name="Numata K."/>
            <person name="Arakawa K."/>
        </authorList>
    </citation>
    <scope>NUCLEOTIDE SEQUENCE [LARGE SCALE GENOMIC DNA]</scope>
</reference>
<comment type="caution">
    <text evidence="1">The sequence shown here is derived from an EMBL/GenBank/DDBJ whole genome shotgun (WGS) entry which is preliminary data.</text>
</comment>
<name>A0A4C1ULZ6_EUMVA</name>
<organism evidence="1 2">
    <name type="scientific">Eumeta variegata</name>
    <name type="common">Bagworm moth</name>
    <name type="synonym">Eumeta japonica</name>
    <dbReference type="NCBI Taxonomy" id="151549"/>
    <lineage>
        <taxon>Eukaryota</taxon>
        <taxon>Metazoa</taxon>
        <taxon>Ecdysozoa</taxon>
        <taxon>Arthropoda</taxon>
        <taxon>Hexapoda</taxon>
        <taxon>Insecta</taxon>
        <taxon>Pterygota</taxon>
        <taxon>Neoptera</taxon>
        <taxon>Endopterygota</taxon>
        <taxon>Lepidoptera</taxon>
        <taxon>Glossata</taxon>
        <taxon>Ditrysia</taxon>
        <taxon>Tineoidea</taxon>
        <taxon>Psychidae</taxon>
        <taxon>Oiketicinae</taxon>
        <taxon>Eumeta</taxon>
    </lineage>
</organism>
<gene>
    <name evidence="1" type="ORF">EVAR_14314_1</name>
</gene>